<proteinExistence type="predicted"/>
<dbReference type="RefSeq" id="WP_090171566.1">
    <property type="nucleotide sequence ID" value="NZ_FOFB01000024.1"/>
</dbReference>
<protein>
    <recommendedName>
        <fullName evidence="1">Shedu protein SduA C-terminal domain-containing protein</fullName>
    </recommendedName>
</protein>
<dbReference type="EMBL" id="FOFB01000024">
    <property type="protein sequence ID" value="SER09736.1"/>
    <property type="molecule type" value="Genomic_DNA"/>
</dbReference>
<organism evidence="2 3">
    <name type="scientific">Neolewinella agarilytica</name>
    <dbReference type="NCBI Taxonomy" id="478744"/>
    <lineage>
        <taxon>Bacteria</taxon>
        <taxon>Pseudomonadati</taxon>
        <taxon>Bacteroidota</taxon>
        <taxon>Saprospiria</taxon>
        <taxon>Saprospirales</taxon>
        <taxon>Lewinellaceae</taxon>
        <taxon>Neolewinella</taxon>
    </lineage>
</organism>
<gene>
    <name evidence="2" type="ORF">SAMN05444359_1242</name>
</gene>
<dbReference type="InterPro" id="IPR025359">
    <property type="entry name" value="SduA_C"/>
</dbReference>
<evidence type="ECO:0000313" key="3">
    <source>
        <dbReference type="Proteomes" id="UP000199021"/>
    </source>
</evidence>
<accession>A0A1H9LE84</accession>
<sequence>MILQNLTTSFDNEFDFINRDLSEIEIRETHAKDKCVVWDISDPQKSYNCFLLAKNTQSKIICDLTFHKSSTSKKYLPRPVFKRVSLDGNIKNTRSKDKVIVDLSNSNDAIIFWKFISFIKKYKEIVDLDDLESTFKVIAKDSYFIEFDTKTEKEKAKDIIELVRKSDLKSSDIRSIAFESRKKDLKIFYLLLKNKTLSNGKKSIDHYRSKYSIQPGEEAIWHHFLKNHDWILGLNLDLVFIKEFLDEQSVGNPNSSGSGNPKVDLLGMSHFTTLVELKHANTNIFKKSVSKGRANTWDFTSDFIEGISQCLGQVEEVTKSFDGKQYVDGDGVILDKRFIHNIDPQSIFIIGCRCREFPMYDADNDNLVKYKVFQRFRRNNRIVDVLTFDELFERSYYSVFDKRLEFRWWEMDEKDLFV</sequence>
<evidence type="ECO:0000313" key="2">
    <source>
        <dbReference type="EMBL" id="SER09736.1"/>
    </source>
</evidence>
<dbReference type="Pfam" id="PF14082">
    <property type="entry name" value="SduA_C"/>
    <property type="match status" value="1"/>
</dbReference>
<keyword evidence="3" id="KW-1185">Reference proteome</keyword>
<reference evidence="3" key="1">
    <citation type="submission" date="2016-10" db="EMBL/GenBank/DDBJ databases">
        <authorList>
            <person name="Varghese N."/>
            <person name="Submissions S."/>
        </authorList>
    </citation>
    <scope>NUCLEOTIDE SEQUENCE [LARGE SCALE GENOMIC DNA]</scope>
    <source>
        <strain evidence="3">DSM 24740</strain>
    </source>
</reference>
<dbReference type="InParanoid" id="A0A1H9LE84"/>
<dbReference type="Proteomes" id="UP000199021">
    <property type="component" value="Unassembled WGS sequence"/>
</dbReference>
<dbReference type="AlphaFoldDB" id="A0A1H9LE84"/>
<dbReference type="OrthoDB" id="784881at2"/>
<name>A0A1H9LE84_9BACT</name>
<feature type="domain" description="Shedu protein SduA C-terminal" evidence="1">
    <location>
        <begin position="217"/>
        <end position="391"/>
    </location>
</feature>
<evidence type="ECO:0000259" key="1">
    <source>
        <dbReference type="Pfam" id="PF14082"/>
    </source>
</evidence>